<keyword evidence="3" id="KW-1185">Reference proteome</keyword>
<evidence type="ECO:0000313" key="2">
    <source>
        <dbReference type="EMBL" id="GLK84956.1"/>
    </source>
</evidence>
<name>A0A9W6NBX1_9HYPH</name>
<evidence type="ECO:0000256" key="1">
    <source>
        <dbReference type="SAM" id="SignalP"/>
    </source>
</evidence>
<feature type="signal peptide" evidence="1">
    <location>
        <begin position="1"/>
        <end position="27"/>
    </location>
</feature>
<keyword evidence="1" id="KW-0732">Signal</keyword>
<dbReference type="Proteomes" id="UP001143330">
    <property type="component" value="Unassembled WGS sequence"/>
</dbReference>
<sequence length="118" mass="13304">MHKLLMPAFAVGLGFAAMAISAGGAVAYEFTGAFPGGDCAAMAQSIPPSKLWYGHFTGQRQWGTFEERIQTRTVEGCFKSKAVCDNWLYQWRSTYQYNFWNDYCVLSNQPRPRRPYAG</sequence>
<organism evidence="2 3">
    <name type="scientific">Ancylobacter defluvii</name>
    <dbReference type="NCBI Taxonomy" id="1282440"/>
    <lineage>
        <taxon>Bacteria</taxon>
        <taxon>Pseudomonadati</taxon>
        <taxon>Pseudomonadota</taxon>
        <taxon>Alphaproteobacteria</taxon>
        <taxon>Hyphomicrobiales</taxon>
        <taxon>Xanthobacteraceae</taxon>
        <taxon>Ancylobacter</taxon>
    </lineage>
</organism>
<proteinExistence type="predicted"/>
<accession>A0A9W6NBX1</accession>
<dbReference type="AlphaFoldDB" id="A0A9W6NBX1"/>
<reference evidence="2" key="1">
    <citation type="journal article" date="2014" name="Int. J. Syst. Evol. Microbiol.">
        <title>Complete genome sequence of Corynebacterium casei LMG S-19264T (=DSM 44701T), isolated from a smear-ripened cheese.</title>
        <authorList>
            <consortium name="US DOE Joint Genome Institute (JGI-PGF)"/>
            <person name="Walter F."/>
            <person name="Albersmeier A."/>
            <person name="Kalinowski J."/>
            <person name="Ruckert C."/>
        </authorList>
    </citation>
    <scope>NUCLEOTIDE SEQUENCE</scope>
    <source>
        <strain evidence="2">VKM B-2789</strain>
    </source>
</reference>
<feature type="chain" id="PRO_5040816070" evidence="1">
    <location>
        <begin position="28"/>
        <end position="118"/>
    </location>
</feature>
<gene>
    <name evidence="2" type="ORF">GCM10017653_30260</name>
</gene>
<reference evidence="2" key="2">
    <citation type="submission" date="2023-01" db="EMBL/GenBank/DDBJ databases">
        <authorList>
            <person name="Sun Q."/>
            <person name="Evtushenko L."/>
        </authorList>
    </citation>
    <scope>NUCLEOTIDE SEQUENCE</scope>
    <source>
        <strain evidence="2">VKM B-2789</strain>
    </source>
</reference>
<protein>
    <submittedName>
        <fullName evidence="2">Uncharacterized protein</fullName>
    </submittedName>
</protein>
<evidence type="ECO:0000313" key="3">
    <source>
        <dbReference type="Proteomes" id="UP001143330"/>
    </source>
</evidence>
<dbReference type="EMBL" id="BSFM01000014">
    <property type="protein sequence ID" value="GLK84956.1"/>
    <property type="molecule type" value="Genomic_DNA"/>
</dbReference>
<dbReference type="RefSeq" id="WP_246547136.1">
    <property type="nucleotide sequence ID" value="NZ_BSFM01000014.1"/>
</dbReference>
<comment type="caution">
    <text evidence="2">The sequence shown here is derived from an EMBL/GenBank/DDBJ whole genome shotgun (WGS) entry which is preliminary data.</text>
</comment>